<evidence type="ECO:0000313" key="2">
    <source>
        <dbReference type="Proteomes" id="UP000569903"/>
    </source>
</evidence>
<comment type="caution">
    <text evidence="1">The sequence shown here is derived from an EMBL/GenBank/DDBJ whole genome shotgun (WGS) entry which is preliminary data.</text>
</comment>
<dbReference type="RefSeq" id="WP_185389031.1">
    <property type="nucleotide sequence ID" value="NZ_JAARQN010000005.1"/>
</dbReference>
<dbReference type="AlphaFoldDB" id="A0A841YYX3"/>
<dbReference type="EMBL" id="JAARQN010000005">
    <property type="protein sequence ID" value="MBC1457746.1"/>
    <property type="molecule type" value="Genomic_DNA"/>
</dbReference>
<organism evidence="1 2">
    <name type="scientific">Listeria newyorkensis</name>
    <dbReference type="NCBI Taxonomy" id="1497681"/>
    <lineage>
        <taxon>Bacteria</taxon>
        <taxon>Bacillati</taxon>
        <taxon>Bacillota</taxon>
        <taxon>Bacilli</taxon>
        <taxon>Bacillales</taxon>
        <taxon>Listeriaceae</taxon>
        <taxon>Listeria</taxon>
    </lineage>
</organism>
<reference evidence="1 2" key="1">
    <citation type="submission" date="2020-03" db="EMBL/GenBank/DDBJ databases">
        <title>Soil Listeria distribution.</title>
        <authorList>
            <person name="Liao J."/>
            <person name="Wiedmann M."/>
        </authorList>
    </citation>
    <scope>NUCLEOTIDE SEQUENCE [LARGE SCALE GENOMIC DNA]</scope>
    <source>
        <strain evidence="1 2">FSL L7-1614</strain>
    </source>
</reference>
<protein>
    <submittedName>
        <fullName evidence="1">Uncharacterized protein</fullName>
    </submittedName>
</protein>
<sequence>MFNFDSIRHMEGLMSRKKEMLASCQGEKIVLLGGSSVLYGFNTDEMQKRLGKPTINAGVNVGLGFRYLIDNMEPHLKPGDHVILPLEFGQYVNPPYYLFGFGIDMFVYRKFWASKKKYRKKLKLFLMSLRHAKSSATPEKISHRKATVLTETGCHQGLDAQLRDPNTLTPLSFPEEFQVTEAMDEMKAFMARCAENNIQVTLLPPAFYANALSNDYLAKLYAYFRVTVSPDVFRLKASEVYDSVYHANLSGQNRVTNSLIEMLEPAAYRVGN</sequence>
<name>A0A841YYX3_9LIST</name>
<gene>
    <name evidence="1" type="ORF">HB850_08250</name>
</gene>
<accession>A0A841YYX3</accession>
<dbReference type="Proteomes" id="UP000569903">
    <property type="component" value="Unassembled WGS sequence"/>
</dbReference>
<proteinExistence type="predicted"/>
<evidence type="ECO:0000313" key="1">
    <source>
        <dbReference type="EMBL" id="MBC1457746.1"/>
    </source>
</evidence>